<dbReference type="Pfam" id="PF13148">
    <property type="entry name" value="DUF3987"/>
    <property type="match status" value="1"/>
</dbReference>
<evidence type="ECO:0000256" key="1">
    <source>
        <dbReference type="SAM" id="MobiDB-lite"/>
    </source>
</evidence>
<accession>A0ABS1UCH5</accession>
<feature type="region of interest" description="Disordered" evidence="1">
    <location>
        <begin position="830"/>
        <end position="858"/>
    </location>
</feature>
<dbReference type="EMBL" id="JAETWB010000064">
    <property type="protein sequence ID" value="MBL6082378.1"/>
    <property type="molecule type" value="Genomic_DNA"/>
</dbReference>
<protein>
    <submittedName>
        <fullName evidence="2">DUF3987 domain-containing protein</fullName>
    </submittedName>
</protein>
<dbReference type="InterPro" id="IPR025048">
    <property type="entry name" value="DUF3987"/>
</dbReference>
<feature type="region of interest" description="Disordered" evidence="1">
    <location>
        <begin position="328"/>
        <end position="354"/>
    </location>
</feature>
<organism evidence="2 3">
    <name type="scientific">Belnapia arida</name>
    <dbReference type="NCBI Taxonomy" id="2804533"/>
    <lineage>
        <taxon>Bacteria</taxon>
        <taxon>Pseudomonadati</taxon>
        <taxon>Pseudomonadota</taxon>
        <taxon>Alphaproteobacteria</taxon>
        <taxon>Acetobacterales</taxon>
        <taxon>Roseomonadaceae</taxon>
        <taxon>Belnapia</taxon>
    </lineage>
</organism>
<proteinExistence type="predicted"/>
<evidence type="ECO:0000313" key="2">
    <source>
        <dbReference type="EMBL" id="MBL6082378.1"/>
    </source>
</evidence>
<feature type="region of interest" description="Disordered" evidence="1">
    <location>
        <begin position="459"/>
        <end position="482"/>
    </location>
</feature>
<keyword evidence="3" id="KW-1185">Reference proteome</keyword>
<evidence type="ECO:0000313" key="3">
    <source>
        <dbReference type="Proteomes" id="UP000660885"/>
    </source>
</evidence>
<sequence length="858" mass="94091">MQIGRMIRSLFKYADPGGFVSLRGFYEDKQRVFEIVAREVSDDLEGLIDEATAMATRAARAEQPVVFAPPIAVFNSSRSAGENDLLLGLVLSVECDESPAAARAQLEYLLGPATIVVASGGEWINPATGEAEPKLHLHWRLDEPTSDPAEHKKLKRARGLATALVGGDPTSVPASHPMRWPGTWHRKGAPRLSQIILETSADLNLNEAIERLEEAVAARSNRPRAAHRAGGFNLDTGESSGEARTTAELITAILTSAEYHRPIAVLAMRSLAHGVPDADAEEWLRGMMLAVPQEIRDGTDGAAKPGRWQARFDDIPRAVRTARDKLGERPAAGAQAPVGNNEAWPEPIDFLSSSEMTGTPELKAEHVPLAIWPFVKDTAERMGVDPASVALAALVSLASVTHDDFVLQPKRFDTTWTESPRIWGAIVGDPSVLKTPIIRAATKPIDALEHEARLRHAEEVREHKAKTKAWKDNGGDPATEPEVPQQERYIVEGTTTEALSEVLRDDPQAKQSAPASKVLVRQDEMSEFLANLDRYKSGGTGGGDRGAYLRLYNGGRYTIDRIQRGTFSIPNWSATFLGGIQPEPIQRIAQNAADDGLLQRFIYVVPGPPNEGADRAPDRQASARYEALFPVLAEMRPDETRFGALAGPVTLHRDAHAHREAIDHLVREMSGLPDTSSRLRAAFGKWRGLFARLTLLFHLVDVADCQARGVEGPVLRVVAEATAARAAAYIRDIVLPHALRADALMFLTAQTGHARWVAGFILVKRLERVTARDVMRSYRALEAPEQRRELLEVMESLVTMGWLSPVATTNASKPPAAWDVNPRVHSTFAARAQQERERRAQAQQETAEAIRRRRSQAA</sequence>
<gene>
    <name evidence="2" type="ORF">JMJ56_30880</name>
</gene>
<name>A0ABS1UCH5_9PROT</name>
<dbReference type="Proteomes" id="UP000660885">
    <property type="component" value="Unassembled WGS sequence"/>
</dbReference>
<reference evidence="2 3" key="1">
    <citation type="submission" date="2021-01" db="EMBL/GenBank/DDBJ databases">
        <title>Belnapia mucosa sp. nov. and Belnapia arida sp. nov., isolated from the Tabernas Desert (Almeria, Spain).</title>
        <authorList>
            <person name="Molina-Menor E."/>
            <person name="Vidal-Verdu A."/>
            <person name="Calonge A."/>
            <person name="Satari L."/>
            <person name="Pereto J."/>
            <person name="Porcar M."/>
        </authorList>
    </citation>
    <scope>NUCLEOTIDE SEQUENCE [LARGE SCALE GENOMIC DNA]</scope>
    <source>
        <strain evidence="2 3">T18</strain>
    </source>
</reference>
<dbReference type="RefSeq" id="WP_202835617.1">
    <property type="nucleotide sequence ID" value="NZ_JAETWB010000064.1"/>
</dbReference>
<comment type="caution">
    <text evidence="2">The sequence shown here is derived from an EMBL/GenBank/DDBJ whole genome shotgun (WGS) entry which is preliminary data.</text>
</comment>